<keyword evidence="5" id="KW-1185">Reference proteome</keyword>
<evidence type="ECO:0000256" key="1">
    <source>
        <dbReference type="ARBA" id="ARBA00022527"/>
    </source>
</evidence>
<sequence>MAPGNALTPQLTAARPLTLTTPPHRHPDAPPAPRTPPPAPHPHAPDVRRFAFELPARAEAVARARRLVTERLVLWGLAGEVGETAELVVSELFTNAVVHTGSGRVVCELRDRGEHVRIAVHDEGCAVAGPRARPADREECGRGLLLVDAVSSAWGSHDARHGAGRVVWAELLHGTAGPC</sequence>
<feature type="compositionally biased region" description="Low complexity" evidence="2">
    <location>
        <begin position="7"/>
        <end position="22"/>
    </location>
</feature>
<dbReference type="SUPFAM" id="SSF55874">
    <property type="entry name" value="ATPase domain of HSP90 chaperone/DNA topoisomerase II/histidine kinase"/>
    <property type="match status" value="1"/>
</dbReference>
<feature type="domain" description="Histidine kinase/HSP90-like ATPase" evidence="3">
    <location>
        <begin position="54"/>
        <end position="168"/>
    </location>
</feature>
<dbReference type="InterPro" id="IPR036890">
    <property type="entry name" value="HATPase_C_sf"/>
</dbReference>
<keyword evidence="1" id="KW-0418">Kinase</keyword>
<name>A0ABY5NCL9_9ACTN</name>
<dbReference type="PANTHER" id="PTHR35526">
    <property type="entry name" value="ANTI-SIGMA-F FACTOR RSBW-RELATED"/>
    <property type="match status" value="1"/>
</dbReference>
<dbReference type="CDD" id="cd16936">
    <property type="entry name" value="HATPase_RsbW-like"/>
    <property type="match status" value="1"/>
</dbReference>
<keyword evidence="4" id="KW-0067">ATP-binding</keyword>
<dbReference type="Pfam" id="PF13581">
    <property type="entry name" value="HATPase_c_2"/>
    <property type="match status" value="1"/>
</dbReference>
<dbReference type="EMBL" id="CP102332">
    <property type="protein sequence ID" value="UUS33787.1"/>
    <property type="molecule type" value="Genomic_DNA"/>
</dbReference>
<reference evidence="4" key="1">
    <citation type="submission" date="2022-08" db="EMBL/GenBank/DDBJ databases">
        <title>Streptomyces changanensis sp. nov., an actinomycete isolated from soil.</title>
        <authorList>
            <person name="Wu H."/>
            <person name="Han L."/>
        </authorList>
    </citation>
    <scope>NUCLEOTIDE SEQUENCE</scope>
    <source>
        <strain evidence="4">HL-66</strain>
    </source>
</reference>
<accession>A0ABY5NCL9</accession>
<protein>
    <submittedName>
        <fullName evidence="4">ATP-binding protein</fullName>
    </submittedName>
</protein>
<dbReference type="GO" id="GO:0005524">
    <property type="term" value="F:ATP binding"/>
    <property type="evidence" value="ECO:0007669"/>
    <property type="project" value="UniProtKB-KW"/>
</dbReference>
<feature type="region of interest" description="Disordered" evidence="2">
    <location>
        <begin position="1"/>
        <end position="46"/>
    </location>
</feature>
<keyword evidence="4" id="KW-0547">Nucleotide-binding</keyword>
<evidence type="ECO:0000313" key="4">
    <source>
        <dbReference type="EMBL" id="UUS33787.1"/>
    </source>
</evidence>
<evidence type="ECO:0000313" key="5">
    <source>
        <dbReference type="Proteomes" id="UP001060150"/>
    </source>
</evidence>
<dbReference type="Proteomes" id="UP001060150">
    <property type="component" value="Chromosome"/>
</dbReference>
<evidence type="ECO:0000256" key="2">
    <source>
        <dbReference type="SAM" id="MobiDB-lite"/>
    </source>
</evidence>
<organism evidence="4 5">
    <name type="scientific">Streptomyces changanensis</name>
    <dbReference type="NCBI Taxonomy" id="2964669"/>
    <lineage>
        <taxon>Bacteria</taxon>
        <taxon>Bacillati</taxon>
        <taxon>Actinomycetota</taxon>
        <taxon>Actinomycetes</taxon>
        <taxon>Kitasatosporales</taxon>
        <taxon>Streptomycetaceae</taxon>
        <taxon>Streptomyces</taxon>
    </lineage>
</organism>
<dbReference type="PANTHER" id="PTHR35526:SF3">
    <property type="entry name" value="ANTI-SIGMA-F FACTOR RSBW"/>
    <property type="match status" value="1"/>
</dbReference>
<keyword evidence="1" id="KW-0723">Serine/threonine-protein kinase</keyword>
<dbReference type="InterPro" id="IPR050267">
    <property type="entry name" value="Anti-sigma-factor_SerPK"/>
</dbReference>
<dbReference type="Gene3D" id="3.30.565.10">
    <property type="entry name" value="Histidine kinase-like ATPase, C-terminal domain"/>
    <property type="match status" value="1"/>
</dbReference>
<proteinExistence type="predicted"/>
<evidence type="ECO:0000259" key="3">
    <source>
        <dbReference type="Pfam" id="PF13581"/>
    </source>
</evidence>
<gene>
    <name evidence="4" type="ORF">NRO40_25135</name>
</gene>
<dbReference type="RefSeq" id="WP_232791013.1">
    <property type="nucleotide sequence ID" value="NZ_CP102332.1"/>
</dbReference>
<feature type="compositionally biased region" description="Pro residues" evidence="2">
    <location>
        <begin position="29"/>
        <end position="42"/>
    </location>
</feature>
<keyword evidence="1" id="KW-0808">Transferase</keyword>
<dbReference type="InterPro" id="IPR003594">
    <property type="entry name" value="HATPase_dom"/>
</dbReference>